<gene>
    <name evidence="2" type="ORF">PHMEG_00019143</name>
</gene>
<protein>
    <submittedName>
        <fullName evidence="2">Reverse transcriptase</fullName>
    </submittedName>
</protein>
<dbReference type="AlphaFoldDB" id="A0A225VU47"/>
<dbReference type="InterPro" id="IPR043502">
    <property type="entry name" value="DNA/RNA_pol_sf"/>
</dbReference>
<dbReference type="OrthoDB" id="3271192at2759"/>
<dbReference type="InterPro" id="IPR043128">
    <property type="entry name" value="Rev_trsase/Diguanyl_cyclase"/>
</dbReference>
<reference evidence="3" key="1">
    <citation type="submission" date="2017-03" db="EMBL/GenBank/DDBJ databases">
        <title>Phytopthora megakarya and P. palmivora, two closely related causual agents of cacao black pod achieved similar genome size and gene model numbers by different mechanisms.</title>
        <authorList>
            <person name="Ali S."/>
            <person name="Shao J."/>
            <person name="Larry D.J."/>
            <person name="Kronmiller B."/>
            <person name="Shen D."/>
            <person name="Strem M.D."/>
            <person name="Melnick R.L."/>
            <person name="Guiltinan M.J."/>
            <person name="Tyler B.M."/>
            <person name="Meinhardt L.W."/>
            <person name="Bailey B.A."/>
        </authorList>
    </citation>
    <scope>NUCLEOTIDE SEQUENCE [LARGE SCALE GENOMIC DNA]</scope>
    <source>
        <strain evidence="3">zdho120</strain>
    </source>
</reference>
<dbReference type="SUPFAM" id="SSF56672">
    <property type="entry name" value="DNA/RNA polymerases"/>
    <property type="match status" value="1"/>
</dbReference>
<keyword evidence="2" id="KW-0808">Transferase</keyword>
<dbReference type="Gene3D" id="3.30.70.270">
    <property type="match status" value="2"/>
</dbReference>
<keyword evidence="2" id="KW-0548">Nucleotidyltransferase</keyword>
<dbReference type="PANTHER" id="PTHR33064:SF37">
    <property type="entry name" value="RIBONUCLEASE H"/>
    <property type="match status" value="1"/>
</dbReference>
<evidence type="ECO:0000313" key="3">
    <source>
        <dbReference type="Proteomes" id="UP000198211"/>
    </source>
</evidence>
<keyword evidence="3" id="KW-1185">Reference proteome</keyword>
<accession>A0A225VU47</accession>
<dbReference type="GO" id="GO:0003964">
    <property type="term" value="F:RNA-directed DNA polymerase activity"/>
    <property type="evidence" value="ECO:0007669"/>
    <property type="project" value="UniProtKB-KW"/>
</dbReference>
<dbReference type="InterPro" id="IPR000477">
    <property type="entry name" value="RT_dom"/>
</dbReference>
<dbReference type="EMBL" id="NBNE01003191">
    <property type="protein sequence ID" value="OWZ08327.1"/>
    <property type="molecule type" value="Genomic_DNA"/>
</dbReference>
<proteinExistence type="predicted"/>
<evidence type="ECO:0000313" key="2">
    <source>
        <dbReference type="EMBL" id="OWZ08327.1"/>
    </source>
</evidence>
<evidence type="ECO:0000259" key="1">
    <source>
        <dbReference type="Pfam" id="PF00078"/>
    </source>
</evidence>
<name>A0A225VU47_9STRA</name>
<keyword evidence="2" id="KW-0695">RNA-directed DNA polymerase</keyword>
<feature type="domain" description="Reverse transcriptase" evidence="1">
    <location>
        <begin position="1"/>
        <end position="89"/>
    </location>
</feature>
<organism evidence="2 3">
    <name type="scientific">Phytophthora megakarya</name>
    <dbReference type="NCBI Taxonomy" id="4795"/>
    <lineage>
        <taxon>Eukaryota</taxon>
        <taxon>Sar</taxon>
        <taxon>Stramenopiles</taxon>
        <taxon>Oomycota</taxon>
        <taxon>Peronosporomycetes</taxon>
        <taxon>Peronosporales</taxon>
        <taxon>Peronosporaceae</taxon>
        <taxon>Phytophthora</taxon>
    </lineage>
</organism>
<dbReference type="Proteomes" id="UP000198211">
    <property type="component" value="Unassembled WGS sequence"/>
</dbReference>
<dbReference type="PANTHER" id="PTHR33064">
    <property type="entry name" value="POL PROTEIN"/>
    <property type="match status" value="1"/>
</dbReference>
<dbReference type="Pfam" id="PF00078">
    <property type="entry name" value="RVT_1"/>
    <property type="match status" value="1"/>
</dbReference>
<comment type="caution">
    <text evidence="2">The sequence shown here is derived from an EMBL/GenBank/DDBJ whole genome shotgun (WGS) entry which is preliminary data.</text>
</comment>
<dbReference type="InterPro" id="IPR051320">
    <property type="entry name" value="Viral_Replic_Matur_Polypro"/>
</dbReference>
<sequence length="153" mass="17576">MPFGLKNASQIYQRMIDNALYGFTRIPNGQVIWSVGISYDDDILVPASNWDQLCDRVEDIMETCDKWKLSISVVKRFGGMPKMEYLGHQGIAHPKGLSVLTDLEVPRSLRAMQSVLGSQHYYSRFIKDYLVYASVLYDLREVNYAAMEKNIRT</sequence>